<sequence>MSELHDLHDRLLGMLDALERLTAQPVPDEAALAGLRYQLTRTSGARRKLVDALCLELRMGLPTDETPPLDALHQANTAAMTASSEHIGTWSLREIVKNWSGYCQASQAMRKGMRAQIEAEKGALYPYL</sequence>
<organism evidence="1 2">
    <name type="scientific">Sphingomonas agrestis</name>
    <dbReference type="NCBI Taxonomy" id="3080540"/>
    <lineage>
        <taxon>Bacteria</taxon>
        <taxon>Pseudomonadati</taxon>
        <taxon>Pseudomonadota</taxon>
        <taxon>Alphaproteobacteria</taxon>
        <taxon>Sphingomonadales</taxon>
        <taxon>Sphingomonadaceae</taxon>
        <taxon>Sphingomonas</taxon>
    </lineage>
</organism>
<evidence type="ECO:0000313" key="2">
    <source>
        <dbReference type="Proteomes" id="UP001273531"/>
    </source>
</evidence>
<dbReference type="EMBL" id="JAWJEJ010000001">
    <property type="protein sequence ID" value="MDV3456412.1"/>
    <property type="molecule type" value="Genomic_DNA"/>
</dbReference>
<name>A0ABU3Y5D7_9SPHN</name>
<dbReference type="RefSeq" id="WP_317225598.1">
    <property type="nucleotide sequence ID" value="NZ_JAWJEJ010000001.1"/>
</dbReference>
<evidence type="ECO:0000313" key="1">
    <source>
        <dbReference type="EMBL" id="MDV3456412.1"/>
    </source>
</evidence>
<reference evidence="1 2" key="1">
    <citation type="submission" date="2023-10" db="EMBL/GenBank/DDBJ databases">
        <title>Sphingomonas sp. HF-S4 16S ribosomal RNA gene Genome sequencing and assembly.</title>
        <authorList>
            <person name="Lee H."/>
        </authorList>
    </citation>
    <scope>NUCLEOTIDE SEQUENCE [LARGE SCALE GENOMIC DNA]</scope>
    <source>
        <strain evidence="1 2">HF-S4</strain>
    </source>
</reference>
<comment type="caution">
    <text evidence="1">The sequence shown here is derived from an EMBL/GenBank/DDBJ whole genome shotgun (WGS) entry which is preliminary data.</text>
</comment>
<proteinExistence type="predicted"/>
<protein>
    <submittedName>
        <fullName evidence="1">Uncharacterized protein</fullName>
    </submittedName>
</protein>
<keyword evidence="2" id="KW-1185">Reference proteome</keyword>
<gene>
    <name evidence="1" type="ORF">RZN05_05405</name>
</gene>
<dbReference type="Proteomes" id="UP001273531">
    <property type="component" value="Unassembled WGS sequence"/>
</dbReference>
<accession>A0ABU3Y5D7</accession>